<reference evidence="2" key="1">
    <citation type="journal article" date="2022" name="Cell">
        <title>Design, construction, and in vivo augmentation of a complex gut microbiome.</title>
        <authorList>
            <person name="Cheng A.G."/>
            <person name="Ho P.Y."/>
            <person name="Aranda-Diaz A."/>
            <person name="Jain S."/>
            <person name="Yu F.B."/>
            <person name="Meng X."/>
            <person name="Wang M."/>
            <person name="Iakiviak M."/>
            <person name="Nagashima K."/>
            <person name="Zhao A."/>
            <person name="Murugkar P."/>
            <person name="Patil A."/>
            <person name="Atabakhsh K."/>
            <person name="Weakley A."/>
            <person name="Yan J."/>
            <person name="Brumbaugh A.R."/>
            <person name="Higginbottom S."/>
            <person name="Dimas A."/>
            <person name="Shiver A.L."/>
            <person name="Deutschbauer A."/>
            <person name="Neff N."/>
            <person name="Sonnenburg J.L."/>
            <person name="Huang K.C."/>
            <person name="Fischbach M.A."/>
        </authorList>
    </citation>
    <scope>NUCLEOTIDE SEQUENCE</scope>
    <source>
        <strain evidence="2">JC50</strain>
    </source>
</reference>
<evidence type="ECO:0000256" key="1">
    <source>
        <dbReference type="SAM" id="SignalP"/>
    </source>
</evidence>
<evidence type="ECO:0000313" key="3">
    <source>
        <dbReference type="Proteomes" id="UP001058267"/>
    </source>
</evidence>
<dbReference type="EMBL" id="CP102252">
    <property type="protein sequence ID" value="UWN66120.1"/>
    <property type="molecule type" value="Genomic_DNA"/>
</dbReference>
<dbReference type="SUPFAM" id="SSF51445">
    <property type="entry name" value="(Trans)glycosidases"/>
    <property type="match status" value="1"/>
</dbReference>
<dbReference type="PROSITE" id="PS51257">
    <property type="entry name" value="PROKAR_LIPOPROTEIN"/>
    <property type="match status" value="1"/>
</dbReference>
<protein>
    <recommendedName>
        <fullName evidence="4">Cellulase (Glycosyl hydrolase family 5)</fullName>
    </recommendedName>
</protein>
<name>A0ABY5V937_9BACT</name>
<accession>A0ABY5V937</accession>
<evidence type="ECO:0000313" key="2">
    <source>
        <dbReference type="EMBL" id="UWN66120.1"/>
    </source>
</evidence>
<evidence type="ECO:0008006" key="4">
    <source>
        <dbReference type="Google" id="ProtNLM"/>
    </source>
</evidence>
<dbReference type="Proteomes" id="UP001058267">
    <property type="component" value="Chromosome"/>
</dbReference>
<gene>
    <name evidence="2" type="ORF">NQ519_04605</name>
</gene>
<proteinExistence type="predicted"/>
<keyword evidence="1" id="KW-0732">Signal</keyword>
<feature type="chain" id="PRO_5046486730" description="Cellulase (Glycosyl hydrolase family 5)" evidence="1">
    <location>
        <begin position="23"/>
        <end position="368"/>
    </location>
</feature>
<dbReference type="RefSeq" id="WP_026076831.1">
    <property type="nucleotide sequence ID" value="NZ_CP102252.1"/>
</dbReference>
<feature type="signal peptide" evidence="1">
    <location>
        <begin position="1"/>
        <end position="22"/>
    </location>
</feature>
<organism evidence="2 3">
    <name type="scientific">Alistipes senegalensis JC50</name>
    <dbReference type="NCBI Taxonomy" id="1033732"/>
    <lineage>
        <taxon>Bacteria</taxon>
        <taxon>Pseudomonadati</taxon>
        <taxon>Bacteroidota</taxon>
        <taxon>Bacteroidia</taxon>
        <taxon>Bacteroidales</taxon>
        <taxon>Rikenellaceae</taxon>
        <taxon>Alistipes</taxon>
    </lineage>
</organism>
<dbReference type="Gene3D" id="3.20.20.80">
    <property type="entry name" value="Glycosidases"/>
    <property type="match status" value="1"/>
</dbReference>
<dbReference type="InterPro" id="IPR017853">
    <property type="entry name" value="GH"/>
</dbReference>
<keyword evidence="3" id="KW-1185">Reference proteome</keyword>
<sequence>MNKKILFLATSILFLAASCCKAPVVAERWSAERANQWMADKGWIVGCDYVPSTAINQIEMWQAETFDPETIDRELGFAEGLGFNTVRIFFSNLVYTADPAGFKERFSQFLELCDKHEIRALPTFWTNGGKCIDPHLGKQPDAVRGNHNSQWVMTPGADYVNDPTRWGELEAMVKDLIGSYADDERILLWCLYNEPENHRRGVTNSVPLMKATFEWARSCNPSQPLTAPLWREVGVPGTSLPEVTFALENSDVISFHCYASGTVLEKFIKTLLPYGRPMVCTEYMRRPISTFEEAMPIFKKYNVGAINFGLTAGKCNFHYPWNKVDEKGRSIPWAEEPEVWFHDILHADGTPWNEEEVAFIRRMTGVAE</sequence>